<evidence type="ECO:0000256" key="3">
    <source>
        <dbReference type="ARBA" id="ARBA00022475"/>
    </source>
</evidence>
<comment type="caution">
    <text evidence="9">The sequence shown here is derived from an EMBL/GenBank/DDBJ whole genome shotgun (WGS) entry which is preliminary data.</text>
</comment>
<keyword evidence="10" id="KW-1185">Reference proteome</keyword>
<keyword evidence="5" id="KW-0460">Magnesium</keyword>
<feature type="transmembrane region" description="Helical" evidence="8">
    <location>
        <begin position="346"/>
        <end position="368"/>
    </location>
</feature>
<organism evidence="9 10">
    <name type="scientific">Centaurea solstitialis</name>
    <name type="common">yellow star-thistle</name>
    <dbReference type="NCBI Taxonomy" id="347529"/>
    <lineage>
        <taxon>Eukaryota</taxon>
        <taxon>Viridiplantae</taxon>
        <taxon>Streptophyta</taxon>
        <taxon>Embryophyta</taxon>
        <taxon>Tracheophyta</taxon>
        <taxon>Spermatophyta</taxon>
        <taxon>Magnoliopsida</taxon>
        <taxon>eudicotyledons</taxon>
        <taxon>Gunneridae</taxon>
        <taxon>Pentapetalae</taxon>
        <taxon>asterids</taxon>
        <taxon>campanulids</taxon>
        <taxon>Asterales</taxon>
        <taxon>Asteraceae</taxon>
        <taxon>Carduoideae</taxon>
        <taxon>Cardueae</taxon>
        <taxon>Centaureinae</taxon>
        <taxon>Centaurea</taxon>
    </lineage>
</organism>
<evidence type="ECO:0000256" key="2">
    <source>
        <dbReference type="ARBA" id="ARBA00004651"/>
    </source>
</evidence>
<keyword evidence="4 8" id="KW-0812">Transmembrane</keyword>
<dbReference type="Gene3D" id="6.10.140.890">
    <property type="match status" value="1"/>
</dbReference>
<proteinExistence type="predicted"/>
<evidence type="ECO:0000256" key="6">
    <source>
        <dbReference type="ARBA" id="ARBA00022989"/>
    </source>
</evidence>
<dbReference type="PRINTS" id="PR00120">
    <property type="entry name" value="HATPASE"/>
</dbReference>
<dbReference type="InterPro" id="IPR001757">
    <property type="entry name" value="P_typ_ATPase"/>
</dbReference>
<feature type="transmembrane region" description="Helical" evidence="8">
    <location>
        <begin position="457"/>
        <end position="474"/>
    </location>
</feature>
<dbReference type="GO" id="GO:0016887">
    <property type="term" value="F:ATP hydrolysis activity"/>
    <property type="evidence" value="ECO:0007669"/>
    <property type="project" value="InterPro"/>
</dbReference>
<dbReference type="FunFam" id="1.20.1110.10:FF:000045">
    <property type="entry name" value="ATPase 4 plasma membrane-type"/>
    <property type="match status" value="1"/>
</dbReference>
<feature type="transmembrane region" description="Helical" evidence="8">
    <location>
        <begin position="281"/>
        <end position="303"/>
    </location>
</feature>
<comment type="subcellular location">
    <subcellularLocation>
        <location evidence="2">Cell membrane</location>
        <topology evidence="2">Multi-pass membrane protein</topology>
    </subcellularLocation>
</comment>
<evidence type="ECO:0000256" key="7">
    <source>
        <dbReference type="ARBA" id="ARBA00023136"/>
    </source>
</evidence>
<gene>
    <name evidence="9" type="ORF">OSB04_004153</name>
</gene>
<keyword evidence="6 8" id="KW-1133">Transmembrane helix</keyword>
<dbReference type="Pfam" id="PF00702">
    <property type="entry name" value="Hydrolase"/>
    <property type="match status" value="1"/>
</dbReference>
<evidence type="ECO:0000256" key="1">
    <source>
        <dbReference type="ARBA" id="ARBA00003417"/>
    </source>
</evidence>
<dbReference type="PRINTS" id="PR00119">
    <property type="entry name" value="CATATPASE"/>
</dbReference>
<keyword evidence="3" id="KW-1003">Cell membrane</keyword>
<dbReference type="Gene3D" id="3.40.50.1000">
    <property type="entry name" value="HAD superfamily/HAD-like"/>
    <property type="match status" value="1"/>
</dbReference>
<dbReference type="SUPFAM" id="SSF56784">
    <property type="entry name" value="HAD-like"/>
    <property type="match status" value="1"/>
</dbReference>
<feature type="transmembrane region" description="Helical" evidence="8">
    <location>
        <begin position="424"/>
        <end position="445"/>
    </location>
</feature>
<evidence type="ECO:0000313" key="10">
    <source>
        <dbReference type="Proteomes" id="UP001172457"/>
    </source>
</evidence>
<dbReference type="FunFam" id="3.40.1110.10:FF:000004">
    <property type="entry name" value="Plasma membrane ATPase"/>
    <property type="match status" value="1"/>
</dbReference>
<dbReference type="InterPro" id="IPR023298">
    <property type="entry name" value="ATPase_P-typ_TM_dom_sf"/>
</dbReference>
<accession>A0AA38WNV5</accession>
<dbReference type="GO" id="GO:0005524">
    <property type="term" value="F:ATP binding"/>
    <property type="evidence" value="ECO:0007669"/>
    <property type="project" value="InterPro"/>
</dbReference>
<dbReference type="EMBL" id="JARYMX010000001">
    <property type="protein sequence ID" value="KAJ9568187.1"/>
    <property type="molecule type" value="Genomic_DNA"/>
</dbReference>
<dbReference type="GO" id="GO:0005886">
    <property type="term" value="C:plasma membrane"/>
    <property type="evidence" value="ECO:0007669"/>
    <property type="project" value="UniProtKB-SubCell"/>
</dbReference>
<dbReference type="SUPFAM" id="SSF81665">
    <property type="entry name" value="Calcium ATPase, transmembrane domain M"/>
    <property type="match status" value="1"/>
</dbReference>
<dbReference type="Proteomes" id="UP001172457">
    <property type="component" value="Chromosome 1"/>
</dbReference>
<dbReference type="PANTHER" id="PTHR42861">
    <property type="entry name" value="CALCIUM-TRANSPORTING ATPASE"/>
    <property type="match status" value="1"/>
</dbReference>
<sequence>MAARASRTENQDAIDAAIVGMLADPKEARADVQELHFLPFNPTDKRTALTYLDNQGKMHRVSKGAPEQILNLAHNKSDIERRVHAVIDKFADRGLRSLAVAYQEVPEGRRESPGGPWQFIGLMPLFDPPRHDSAETIRRALNLGVNVKMITGDQLAIGKETGRRLGMGTNMYPSSALLGQNKDESIAALPIDELIEKADGFAGVFPEHKYEIVKRLQARKHICGMTGDGVNDAPALKKADIGIAVADATDAARSASTSSSPSLDLVSLLVRRAIFQRMKNYTIYAVSITIRIVLGFMLLALIWRFDFPPFMVLIIAILNDGTIMTISKDRVKPSPLPDSWKLAEIFATGVVLGSYLAMMTVIFFWAAYKTDFFPRTFGVPTLEKTAHDDFRKLASAVYLQVSTISQALIFVTRSRSWSFVERPGWLLVIAFGIAQLIATLIAVYANWSFAAVEGIGWGWAGVIWLYNIVFYFPLDLLKFFIRYALSGRAWDLVIERRIAFTRQKDFGKEQRELQWAHAQRTLHGLEVPDTKMFVGGTNVTELNQMAEEAKRRAEIARLRELHTLKGHVESVVRLKGLDIETIQQAYTV</sequence>
<dbReference type="FunFam" id="3.40.50.1000:FF:000516">
    <property type="entry name" value="ATPase 2, plasma membrane-type"/>
    <property type="match status" value="1"/>
</dbReference>
<evidence type="ECO:0000256" key="4">
    <source>
        <dbReference type="ARBA" id="ARBA00022692"/>
    </source>
</evidence>
<dbReference type="SUPFAM" id="SSF81660">
    <property type="entry name" value="Metal cation-transporting ATPase, ATP-binding domain N"/>
    <property type="match status" value="1"/>
</dbReference>
<comment type="function">
    <text evidence="1">The plasma membrane ATPase of plants and fungi is a hydrogen ion pump. The proton gradient it generates drives the active transport of nutrients by H(+)-symport. The resulting external acidification and/or internal alkinization may mediate growth responses.</text>
</comment>
<evidence type="ECO:0000256" key="8">
    <source>
        <dbReference type="SAM" id="Phobius"/>
    </source>
</evidence>
<dbReference type="InterPro" id="IPR023214">
    <property type="entry name" value="HAD_sf"/>
</dbReference>
<evidence type="ECO:0000313" key="9">
    <source>
        <dbReference type="EMBL" id="KAJ9568187.1"/>
    </source>
</evidence>
<name>A0AA38WNV5_9ASTR</name>
<reference evidence="9" key="1">
    <citation type="submission" date="2023-03" db="EMBL/GenBank/DDBJ databases">
        <title>Chromosome-scale reference genome and RAD-based genetic map of yellow starthistle (Centaurea solstitialis) reveal putative structural variation and QTLs associated with invader traits.</title>
        <authorList>
            <person name="Reatini B."/>
            <person name="Cang F.A."/>
            <person name="Jiang Q."/>
            <person name="Mckibben M.T.W."/>
            <person name="Barker M.S."/>
            <person name="Rieseberg L.H."/>
            <person name="Dlugosch K.M."/>
        </authorList>
    </citation>
    <scope>NUCLEOTIDE SEQUENCE</scope>
    <source>
        <strain evidence="9">CAN-66</strain>
        <tissue evidence="9">Leaf</tissue>
    </source>
</reference>
<dbReference type="Gene3D" id="1.20.1110.10">
    <property type="entry name" value="Calcium-transporting ATPase, transmembrane domain"/>
    <property type="match status" value="1"/>
</dbReference>
<evidence type="ECO:0008006" key="11">
    <source>
        <dbReference type="Google" id="ProtNLM"/>
    </source>
</evidence>
<dbReference type="InterPro" id="IPR036412">
    <property type="entry name" value="HAD-like_sf"/>
</dbReference>
<keyword evidence="7 8" id="KW-0472">Membrane</keyword>
<dbReference type="NCBIfam" id="TIGR01494">
    <property type="entry name" value="ATPase_P-type"/>
    <property type="match status" value="1"/>
</dbReference>
<protein>
    <recommendedName>
        <fullName evidence="11">Plasma membrane ATPase</fullName>
    </recommendedName>
</protein>
<evidence type="ECO:0000256" key="5">
    <source>
        <dbReference type="ARBA" id="ARBA00022842"/>
    </source>
</evidence>
<dbReference type="Gene3D" id="3.40.1110.10">
    <property type="entry name" value="Calcium-transporting ATPase, cytoplasmic domain N"/>
    <property type="match status" value="1"/>
</dbReference>
<dbReference type="InterPro" id="IPR023299">
    <property type="entry name" value="ATPase_P-typ_cyto_dom_N"/>
</dbReference>
<dbReference type="AlphaFoldDB" id="A0AA38WNV5"/>